<dbReference type="GO" id="GO:0008589">
    <property type="term" value="P:regulation of smoothened signaling pathway"/>
    <property type="evidence" value="ECO:0007669"/>
    <property type="project" value="Ensembl"/>
</dbReference>
<evidence type="ECO:0000256" key="1">
    <source>
        <dbReference type="ARBA" id="ARBA00022737"/>
    </source>
</evidence>
<dbReference type="GO" id="GO:0120229">
    <property type="term" value="P:protein localization to motile cilium"/>
    <property type="evidence" value="ECO:0007669"/>
    <property type="project" value="Ensembl"/>
</dbReference>
<feature type="compositionally biased region" description="Polar residues" evidence="3">
    <location>
        <begin position="383"/>
        <end position="396"/>
    </location>
</feature>
<dbReference type="InParanoid" id="H9GE93"/>
<feature type="coiled-coil region" evidence="2">
    <location>
        <begin position="246"/>
        <end position="273"/>
    </location>
</feature>
<evidence type="ECO:0000313" key="5">
    <source>
        <dbReference type="Proteomes" id="UP000001646"/>
    </source>
</evidence>
<dbReference type="GO" id="GO:0045944">
    <property type="term" value="P:positive regulation of transcription by RNA polymerase II"/>
    <property type="evidence" value="ECO:0007669"/>
    <property type="project" value="Ensembl"/>
</dbReference>
<keyword evidence="5" id="KW-1185">Reference proteome</keyword>
<sequence length="644" mass="72600">MESLKAGSVCVSKGESGSAARREAMSEGPSETASEPGPQREKAEESLSSLSYESDTKLKLKKKPARMSPISPKSPYLSTWAGFSRSFKGRERKKSEIPSVKSSGQLWRGTLRQGTRAGEKNPDLPLGAALSALPGSTPEYLKEALGMKKPNHARFSSSGYIPGTPDYKEKEDMYDEIIELKKTIQTQKNETDRMKTKLRRLEEESSRKDKQIEQLLDPCRGSDFACLRPELRTDSNLVVGGLKRKILKLEQQCKEKDNTIQKLQTDVKTMNVEEMKIALKNYYEESHRLQILLAKSKAVQRNSPERSQQKVLNATILQFSRSIRELQEENRKLKEDLDRILCSSPAPSKTKNYTEWSKQRLIRQIAKLEKKIDGLENDRRQLSQVSASRVLTPSDSAHSDPSFADPPEDFEHLHQIIKKLKSQRVVLQDQLALKEKEIQQLREKVRELEKNEEIHSRQTGMDATEPPDQQSHSVSMLRLKKINFVFSSPCSAERQKEEQAAQVIQRQWKAYKAKTADSSCGSSPSQITADYSIGEDDVRLIQSVFRAHISRMQHQERSLVSSLKSLKANPVAFTGEEKPTWSPFRHPPLAFALVPTTSSSPPPSPLADEIHSDDSDDIITVSPLPVKKTSLDFHSYLPPSPGLS</sequence>
<dbReference type="AlphaFoldDB" id="H9GE93"/>
<feature type="region of interest" description="Disordered" evidence="3">
    <location>
        <begin position="594"/>
        <end position="619"/>
    </location>
</feature>
<dbReference type="eggNOG" id="ENOG502QUCA">
    <property type="taxonomic scope" value="Eukaryota"/>
</dbReference>
<dbReference type="KEGG" id="acs:100565398"/>
<dbReference type="HOGENOM" id="CLU_015416_0_0_1"/>
<feature type="region of interest" description="Disordered" evidence="3">
    <location>
        <begin position="88"/>
        <end position="108"/>
    </location>
</feature>
<evidence type="ECO:0000313" key="4">
    <source>
        <dbReference type="Ensembl" id="ENSACAP00000008542.4"/>
    </source>
</evidence>
<proteinExistence type="predicted"/>
<dbReference type="PANTHER" id="PTHR22590:SF3">
    <property type="entry name" value="IQ DOMAIN-CONTAINING PROTEIN E"/>
    <property type="match status" value="1"/>
</dbReference>
<feature type="coiled-coil region" evidence="2">
    <location>
        <begin position="170"/>
        <end position="211"/>
    </location>
</feature>
<dbReference type="CTD" id="23288"/>
<dbReference type="OrthoDB" id="2136082at2759"/>
<name>H9GE93_ANOCA</name>
<dbReference type="Bgee" id="ENSACAG00000008730">
    <property type="expression patterns" value="Expressed in dewlap and 13 other cell types or tissues"/>
</dbReference>
<evidence type="ECO:0000256" key="3">
    <source>
        <dbReference type="SAM" id="MobiDB-lite"/>
    </source>
</evidence>
<dbReference type="STRING" id="28377.ENSACAP00000008542"/>
<gene>
    <name evidence="4" type="primary">iqce</name>
</gene>
<evidence type="ECO:0000256" key="2">
    <source>
        <dbReference type="SAM" id="Coils"/>
    </source>
</evidence>
<feature type="region of interest" description="Disordered" evidence="3">
    <location>
        <begin position="450"/>
        <end position="473"/>
    </location>
</feature>
<reference evidence="4" key="2">
    <citation type="submission" date="2025-08" db="UniProtKB">
        <authorList>
            <consortium name="Ensembl"/>
        </authorList>
    </citation>
    <scope>IDENTIFICATION</scope>
</reference>
<dbReference type="Proteomes" id="UP000001646">
    <property type="component" value="Unplaced"/>
</dbReference>
<dbReference type="InterPro" id="IPR052318">
    <property type="entry name" value="CellDiv_DevSignal_Domain"/>
</dbReference>
<dbReference type="GeneID" id="100565398"/>
<feature type="region of interest" description="Disordered" evidence="3">
    <location>
        <begin position="1"/>
        <end position="74"/>
    </location>
</feature>
<dbReference type="GO" id="GO:0098797">
    <property type="term" value="C:plasma membrane protein complex"/>
    <property type="evidence" value="ECO:0007669"/>
    <property type="project" value="Ensembl"/>
</dbReference>
<dbReference type="PANTHER" id="PTHR22590">
    <property type="entry name" value="MYOSIN MOTOR DOMAIN-CONTAINING PROTEIN"/>
    <property type="match status" value="1"/>
</dbReference>
<dbReference type="Ensembl" id="ENSACAT00000008725.4">
    <property type="protein sequence ID" value="ENSACAP00000008542.4"/>
    <property type="gene ID" value="ENSACAG00000008730.4"/>
</dbReference>
<dbReference type="GeneTree" id="ENSGT00940000163679"/>
<accession>H9GE93</accession>
<keyword evidence="2" id="KW-0175">Coiled coil</keyword>
<evidence type="ECO:0008006" key="6">
    <source>
        <dbReference type="Google" id="ProtNLM"/>
    </source>
</evidence>
<organism evidence="4 5">
    <name type="scientific">Anolis carolinensis</name>
    <name type="common">Green anole</name>
    <name type="synonym">American chameleon</name>
    <dbReference type="NCBI Taxonomy" id="28377"/>
    <lineage>
        <taxon>Eukaryota</taxon>
        <taxon>Metazoa</taxon>
        <taxon>Chordata</taxon>
        <taxon>Craniata</taxon>
        <taxon>Vertebrata</taxon>
        <taxon>Euteleostomi</taxon>
        <taxon>Lepidosauria</taxon>
        <taxon>Squamata</taxon>
        <taxon>Bifurcata</taxon>
        <taxon>Unidentata</taxon>
        <taxon>Episquamata</taxon>
        <taxon>Toxicofera</taxon>
        <taxon>Iguania</taxon>
        <taxon>Dactyloidae</taxon>
        <taxon>Anolis</taxon>
    </lineage>
</organism>
<protein>
    <recommendedName>
        <fullName evidence="6">IQ motif containing E</fullName>
    </recommendedName>
</protein>
<feature type="region of interest" description="Disordered" evidence="3">
    <location>
        <begin position="383"/>
        <end position="406"/>
    </location>
</feature>
<dbReference type="GO" id="GO:0009898">
    <property type="term" value="C:cytoplasmic side of plasma membrane"/>
    <property type="evidence" value="ECO:0007669"/>
    <property type="project" value="Ensembl"/>
</dbReference>
<reference evidence="4" key="3">
    <citation type="submission" date="2025-09" db="UniProtKB">
        <authorList>
            <consortium name="Ensembl"/>
        </authorList>
    </citation>
    <scope>IDENTIFICATION</scope>
</reference>
<feature type="compositionally biased region" description="Polar residues" evidence="3">
    <location>
        <begin position="457"/>
        <end position="473"/>
    </location>
</feature>
<dbReference type="GO" id="GO:0060170">
    <property type="term" value="C:ciliary membrane"/>
    <property type="evidence" value="ECO:0007669"/>
    <property type="project" value="Ensembl"/>
</dbReference>
<keyword evidence="1" id="KW-0677">Repeat</keyword>
<reference evidence="4" key="1">
    <citation type="submission" date="2009-12" db="EMBL/GenBank/DDBJ databases">
        <title>The Genome Sequence of Anolis carolinensis (Green Anole Lizard).</title>
        <authorList>
            <consortium name="The Genome Sequencing Platform"/>
            <person name="Di Palma F."/>
            <person name="Alfoldi J."/>
            <person name="Heiman D."/>
            <person name="Young S."/>
            <person name="Grabherr M."/>
            <person name="Johnson J."/>
            <person name="Lander E.S."/>
            <person name="Lindblad-Toh K."/>
        </authorList>
    </citation>
    <scope>NUCLEOTIDE SEQUENCE [LARGE SCALE GENOMIC DNA]</scope>
    <source>
        <strain evidence="4">JBL SC #1</strain>
    </source>
</reference>